<name>A0AAU9INJ4_9CILI</name>
<dbReference type="InterPro" id="IPR006769">
    <property type="entry name" value="MCU_C"/>
</dbReference>
<comment type="catalytic activity">
    <reaction evidence="14">
        <text>Ca(2+)(in) = Ca(2+)(out)</text>
        <dbReference type="Rhea" id="RHEA:29671"/>
        <dbReference type="ChEBI" id="CHEBI:29108"/>
    </reaction>
</comment>
<dbReference type="Proteomes" id="UP001162131">
    <property type="component" value="Unassembled WGS sequence"/>
</dbReference>
<evidence type="ECO:0000256" key="4">
    <source>
        <dbReference type="ARBA" id="ARBA00022568"/>
    </source>
</evidence>
<evidence type="ECO:0000256" key="1">
    <source>
        <dbReference type="ARBA" id="ARBA00004448"/>
    </source>
</evidence>
<keyword evidence="12 15" id="KW-0472">Membrane</keyword>
<evidence type="ECO:0000256" key="8">
    <source>
        <dbReference type="ARBA" id="ARBA00022837"/>
    </source>
</evidence>
<evidence type="ECO:0000256" key="2">
    <source>
        <dbReference type="ARBA" id="ARBA00005653"/>
    </source>
</evidence>
<proteinExistence type="inferred from homology"/>
<keyword evidence="4" id="KW-0109">Calcium transport</keyword>
<dbReference type="InterPro" id="IPR039055">
    <property type="entry name" value="MCU_fam"/>
</dbReference>
<feature type="transmembrane region" description="Helical" evidence="15">
    <location>
        <begin position="212"/>
        <end position="230"/>
    </location>
</feature>
<dbReference type="GO" id="GO:0051560">
    <property type="term" value="P:mitochondrial calcium ion homeostasis"/>
    <property type="evidence" value="ECO:0007669"/>
    <property type="project" value="InterPro"/>
</dbReference>
<evidence type="ECO:0000313" key="18">
    <source>
        <dbReference type="Proteomes" id="UP001162131"/>
    </source>
</evidence>
<dbReference type="GO" id="GO:0036444">
    <property type="term" value="P:calcium import into the mitochondrion"/>
    <property type="evidence" value="ECO:0007669"/>
    <property type="project" value="TreeGrafter"/>
</dbReference>
<sequence>MLKKVVFKLAIPNHPIVIEFPSTEVIKTVADTIAAKGFNQVSFKSIDGVKISTTTKVSEILHEPYFIEVDGHSFKISPELHADSAENYNEFFHNLNLSLEDRHLLQNYVHSVSSYLNLASKETDKSSVAAALNKFLPVGRAKTENPLEIQKNLNEYHNELIKLLELDERIDKKAARFTNGVFWMGFGILSMQFAYIGAGTYVFYSWDIMEPQAYLITLANFITGVSIYAVKRQEFSMESMYDVIKNKRKNYLAKSYGLDRERLEFLKEEVNRLKKKLISD</sequence>
<evidence type="ECO:0000256" key="3">
    <source>
        <dbReference type="ARBA" id="ARBA00022448"/>
    </source>
</evidence>
<reference evidence="17" key="1">
    <citation type="submission" date="2021-09" db="EMBL/GenBank/DDBJ databases">
        <authorList>
            <consortium name="AG Swart"/>
            <person name="Singh M."/>
            <person name="Singh A."/>
            <person name="Seah K."/>
            <person name="Emmerich C."/>
        </authorList>
    </citation>
    <scope>NUCLEOTIDE SEQUENCE</scope>
    <source>
        <strain evidence="17">ATCC30299</strain>
    </source>
</reference>
<evidence type="ECO:0000256" key="6">
    <source>
        <dbReference type="ARBA" id="ARBA00022692"/>
    </source>
</evidence>
<dbReference type="PANTHER" id="PTHR13462">
    <property type="entry name" value="CALCIUM UNIPORTER PROTEIN, MITOCHONDRIAL"/>
    <property type="match status" value="1"/>
</dbReference>
<feature type="transmembrane region" description="Helical" evidence="15">
    <location>
        <begin position="181"/>
        <end position="206"/>
    </location>
</feature>
<evidence type="ECO:0000259" key="16">
    <source>
        <dbReference type="Pfam" id="PF04678"/>
    </source>
</evidence>
<protein>
    <recommendedName>
        <fullName evidence="16">Calcium uniporter protein C-terminal domain-containing protein</fullName>
    </recommendedName>
</protein>
<evidence type="ECO:0000256" key="11">
    <source>
        <dbReference type="ARBA" id="ARBA00023128"/>
    </source>
</evidence>
<comment type="similarity">
    <text evidence="2">Belongs to the MCU (TC 1.A.77) family.</text>
</comment>
<gene>
    <name evidence="17" type="ORF">BSTOLATCC_MIC14356</name>
</gene>
<comment type="subcellular location">
    <subcellularLocation>
        <location evidence="1">Mitochondrion inner membrane</location>
        <topology evidence="1">Multi-pass membrane protein</topology>
    </subcellularLocation>
</comment>
<keyword evidence="10" id="KW-0406">Ion transport</keyword>
<keyword evidence="6 15" id="KW-0812">Transmembrane</keyword>
<accession>A0AAU9INJ4</accession>
<evidence type="ECO:0000256" key="5">
    <source>
        <dbReference type="ARBA" id="ARBA00022673"/>
    </source>
</evidence>
<keyword evidence="3" id="KW-0813">Transport</keyword>
<evidence type="ECO:0000256" key="9">
    <source>
        <dbReference type="ARBA" id="ARBA00022989"/>
    </source>
</evidence>
<keyword evidence="7" id="KW-0999">Mitochondrion inner membrane</keyword>
<organism evidence="17 18">
    <name type="scientific">Blepharisma stoltei</name>
    <dbReference type="NCBI Taxonomy" id="1481888"/>
    <lineage>
        <taxon>Eukaryota</taxon>
        <taxon>Sar</taxon>
        <taxon>Alveolata</taxon>
        <taxon>Ciliophora</taxon>
        <taxon>Postciliodesmatophora</taxon>
        <taxon>Heterotrichea</taxon>
        <taxon>Heterotrichida</taxon>
        <taxon>Blepharismidae</taxon>
        <taxon>Blepharisma</taxon>
    </lineage>
</organism>
<dbReference type="AlphaFoldDB" id="A0AAU9INJ4"/>
<dbReference type="GO" id="GO:0005262">
    <property type="term" value="F:calcium channel activity"/>
    <property type="evidence" value="ECO:0007669"/>
    <property type="project" value="UniProtKB-KW"/>
</dbReference>
<evidence type="ECO:0000256" key="13">
    <source>
        <dbReference type="ARBA" id="ARBA00023303"/>
    </source>
</evidence>
<evidence type="ECO:0000256" key="10">
    <source>
        <dbReference type="ARBA" id="ARBA00023065"/>
    </source>
</evidence>
<dbReference type="GO" id="GO:0015292">
    <property type="term" value="F:uniporter activity"/>
    <property type="evidence" value="ECO:0007669"/>
    <property type="project" value="TreeGrafter"/>
</dbReference>
<keyword evidence="8" id="KW-0106">Calcium</keyword>
<evidence type="ECO:0000256" key="7">
    <source>
        <dbReference type="ARBA" id="ARBA00022792"/>
    </source>
</evidence>
<keyword evidence="11" id="KW-0496">Mitochondrion</keyword>
<evidence type="ECO:0000256" key="15">
    <source>
        <dbReference type="SAM" id="Phobius"/>
    </source>
</evidence>
<keyword evidence="5" id="KW-0107">Calcium channel</keyword>
<comment type="caution">
    <text evidence="17">The sequence shown here is derived from an EMBL/GenBank/DDBJ whole genome shotgun (WGS) entry which is preliminary data.</text>
</comment>
<evidence type="ECO:0000256" key="14">
    <source>
        <dbReference type="ARBA" id="ARBA00036634"/>
    </source>
</evidence>
<dbReference type="Pfam" id="PF04678">
    <property type="entry name" value="MCU"/>
    <property type="match status" value="1"/>
</dbReference>
<keyword evidence="13" id="KW-0407">Ion channel</keyword>
<feature type="domain" description="Calcium uniporter protein C-terminal" evidence="16">
    <location>
        <begin position="101"/>
        <end position="263"/>
    </location>
</feature>
<evidence type="ECO:0000313" key="17">
    <source>
        <dbReference type="EMBL" id="CAG9315603.1"/>
    </source>
</evidence>
<dbReference type="GO" id="GO:1990246">
    <property type="term" value="C:uniplex complex"/>
    <property type="evidence" value="ECO:0007669"/>
    <property type="project" value="TreeGrafter"/>
</dbReference>
<keyword evidence="9 15" id="KW-1133">Transmembrane helix</keyword>
<dbReference type="PANTHER" id="PTHR13462:SF10">
    <property type="entry name" value="CALCIUM UNIPORTER PROTEIN, MITOCHONDRIAL"/>
    <property type="match status" value="1"/>
</dbReference>
<keyword evidence="18" id="KW-1185">Reference proteome</keyword>
<evidence type="ECO:0000256" key="12">
    <source>
        <dbReference type="ARBA" id="ARBA00023136"/>
    </source>
</evidence>
<dbReference type="EMBL" id="CAJZBQ010000014">
    <property type="protein sequence ID" value="CAG9315603.1"/>
    <property type="molecule type" value="Genomic_DNA"/>
</dbReference>